<dbReference type="SFLD" id="SFLDS00019">
    <property type="entry name" value="Glutathione_Transferase_(cytos"/>
    <property type="match status" value="1"/>
</dbReference>
<dbReference type="SFLD" id="SFLDG01205">
    <property type="entry name" value="AMPS.1"/>
    <property type="match status" value="1"/>
</dbReference>
<dbReference type="InterPro" id="IPR004046">
    <property type="entry name" value="GST_C"/>
</dbReference>
<feature type="domain" description="GST C-terminal" evidence="7">
    <location>
        <begin position="83"/>
        <end position="210"/>
    </location>
</feature>
<dbReference type="GO" id="GO:0004364">
    <property type="term" value="F:glutathione transferase activity"/>
    <property type="evidence" value="ECO:0007669"/>
    <property type="project" value="UniProtKB-EC"/>
</dbReference>
<reference evidence="9" key="1">
    <citation type="submission" date="2010-08" db="EMBL/GenBank/DDBJ databases">
        <authorList>
            <consortium name="Caenorhabditis japonica Sequencing Consortium"/>
            <person name="Wilson R.K."/>
        </authorList>
    </citation>
    <scope>NUCLEOTIDE SEQUENCE [LARGE SCALE GENOMIC DNA]</scope>
    <source>
        <strain evidence="9">DF5081</strain>
    </source>
</reference>
<dbReference type="Proteomes" id="UP000005237">
    <property type="component" value="Unassembled WGS sequence"/>
</dbReference>
<dbReference type="SUPFAM" id="SSF52833">
    <property type="entry name" value="Thioredoxin-like"/>
    <property type="match status" value="1"/>
</dbReference>
<dbReference type="SUPFAM" id="SSF47616">
    <property type="entry name" value="GST C-terminal domain-like"/>
    <property type="match status" value="1"/>
</dbReference>
<dbReference type="SFLD" id="SFLDG00363">
    <property type="entry name" value="AMPS_(cytGST):_Alpha-__Mu-__Pi"/>
    <property type="match status" value="1"/>
</dbReference>
<protein>
    <recommendedName>
        <fullName evidence="1">glutathione transferase</fullName>
        <ecNumber evidence="1">2.5.1.18</ecNumber>
    </recommendedName>
    <alternativeName>
        <fullName evidence="5">GST class-sigma</fullName>
    </alternativeName>
</protein>
<dbReference type="EnsemblMetazoa" id="CJA14576.1">
    <property type="protein sequence ID" value="CJA14576.1"/>
    <property type="gene ID" value="WBGene00133780"/>
</dbReference>
<dbReference type="PROSITE" id="PS50405">
    <property type="entry name" value="GST_CTER"/>
    <property type="match status" value="1"/>
</dbReference>
<dbReference type="InterPro" id="IPR036249">
    <property type="entry name" value="Thioredoxin-like_sf"/>
</dbReference>
<reference evidence="8" key="2">
    <citation type="submission" date="2022-06" db="UniProtKB">
        <authorList>
            <consortium name="EnsemblMetazoa"/>
        </authorList>
    </citation>
    <scope>IDENTIFICATION</scope>
    <source>
        <strain evidence="8">DF5081</strain>
    </source>
</reference>
<dbReference type="Gene3D" id="1.20.1050.10">
    <property type="match status" value="1"/>
</dbReference>
<dbReference type="Pfam" id="PF14497">
    <property type="entry name" value="GST_C_3"/>
    <property type="match status" value="1"/>
</dbReference>
<evidence type="ECO:0000256" key="2">
    <source>
        <dbReference type="ARBA" id="ARBA00022679"/>
    </source>
</evidence>
<dbReference type="InterPro" id="IPR010987">
    <property type="entry name" value="Glutathione-S-Trfase_C-like"/>
</dbReference>
<evidence type="ECO:0000256" key="4">
    <source>
        <dbReference type="ARBA" id="ARBA00047960"/>
    </source>
</evidence>
<dbReference type="Pfam" id="PF02798">
    <property type="entry name" value="GST_N"/>
    <property type="match status" value="1"/>
</dbReference>
<organism evidence="8 9">
    <name type="scientific">Caenorhabditis japonica</name>
    <dbReference type="NCBI Taxonomy" id="281687"/>
    <lineage>
        <taxon>Eukaryota</taxon>
        <taxon>Metazoa</taxon>
        <taxon>Ecdysozoa</taxon>
        <taxon>Nematoda</taxon>
        <taxon>Chromadorea</taxon>
        <taxon>Rhabditida</taxon>
        <taxon>Rhabditina</taxon>
        <taxon>Rhabditomorpha</taxon>
        <taxon>Rhabditoidea</taxon>
        <taxon>Rhabditidae</taxon>
        <taxon>Peloderinae</taxon>
        <taxon>Caenorhabditis</taxon>
    </lineage>
</organism>
<dbReference type="PANTHER" id="PTHR11571:SF8">
    <property type="entry name" value="GLUTATHIONE S-TRANSFERASE-RELATED"/>
    <property type="match status" value="1"/>
</dbReference>
<proteinExistence type="inferred from homology"/>
<name>A0A8R1DXB0_CAEJA</name>
<dbReference type="Gene3D" id="3.40.30.10">
    <property type="entry name" value="Glutaredoxin"/>
    <property type="match status" value="1"/>
</dbReference>
<dbReference type="OMA" id="WIASRPV"/>
<dbReference type="EC" id="2.5.1.18" evidence="1"/>
<dbReference type="FunFam" id="1.20.1050.10:FF:000031">
    <property type="entry name" value="Glutathione S-Transferase"/>
    <property type="match status" value="1"/>
</dbReference>
<keyword evidence="9" id="KW-1185">Reference proteome</keyword>
<dbReference type="CDD" id="cd03192">
    <property type="entry name" value="GST_C_Sigma_like"/>
    <property type="match status" value="1"/>
</dbReference>
<evidence type="ECO:0000313" key="9">
    <source>
        <dbReference type="Proteomes" id="UP000005237"/>
    </source>
</evidence>
<dbReference type="AlphaFoldDB" id="A0A8R1DXB0"/>
<evidence type="ECO:0000256" key="5">
    <source>
        <dbReference type="ARBA" id="ARBA00078118"/>
    </source>
</evidence>
<evidence type="ECO:0000256" key="1">
    <source>
        <dbReference type="ARBA" id="ARBA00012452"/>
    </source>
</evidence>
<evidence type="ECO:0000256" key="3">
    <source>
        <dbReference type="ARBA" id="ARBA00038317"/>
    </source>
</evidence>
<evidence type="ECO:0000313" key="8">
    <source>
        <dbReference type="EnsemblMetazoa" id="CJA14576.1"/>
    </source>
</evidence>
<dbReference type="InterPro" id="IPR040079">
    <property type="entry name" value="Glutathione_S-Trfase"/>
</dbReference>
<dbReference type="CDD" id="cd03039">
    <property type="entry name" value="GST_N_Sigma_like"/>
    <property type="match status" value="1"/>
</dbReference>
<dbReference type="GO" id="GO:0005737">
    <property type="term" value="C:cytoplasm"/>
    <property type="evidence" value="ECO:0007669"/>
    <property type="project" value="UniProtKB-ARBA"/>
</dbReference>
<feature type="domain" description="GST N-terminal" evidence="6">
    <location>
        <begin position="2"/>
        <end position="81"/>
    </location>
</feature>
<comment type="similarity">
    <text evidence="3">Belongs to the GST superfamily. Sigma family.</text>
</comment>
<dbReference type="FunFam" id="3.40.30.10:FF:000189">
    <property type="entry name" value="Glutathione S-Transferase"/>
    <property type="match status" value="1"/>
</dbReference>
<sequence length="210" mass="23583">MPSYKLTYFDARGLAEPARELFHLAGVPFEDIRVRDADGSWTKIKDSTPFGQIPVLNVDGHAIPQSAAIIRYLANKFGYAGKTAEEQAWADAIVDQFKDFFNITLRPLTSAIREGKPEEEIAKIREEVFIPGRDAYFKILNDILEKSKSGFLVGEGLTFADLVVIENFTTLEQNGLANVAEQPKLAALREKVYSQDKLKEWIASRPVTQF</sequence>
<accession>A0A8R1DXB0</accession>
<dbReference type="PANTHER" id="PTHR11571">
    <property type="entry name" value="GLUTATHIONE S-TRANSFERASE"/>
    <property type="match status" value="1"/>
</dbReference>
<keyword evidence="2" id="KW-0808">Transferase</keyword>
<dbReference type="InterPro" id="IPR050213">
    <property type="entry name" value="GST_superfamily"/>
</dbReference>
<dbReference type="GO" id="GO:0006749">
    <property type="term" value="P:glutathione metabolic process"/>
    <property type="evidence" value="ECO:0007669"/>
    <property type="project" value="TreeGrafter"/>
</dbReference>
<dbReference type="InterPro" id="IPR004045">
    <property type="entry name" value="Glutathione_S-Trfase_N"/>
</dbReference>
<evidence type="ECO:0000259" key="7">
    <source>
        <dbReference type="PROSITE" id="PS50405"/>
    </source>
</evidence>
<dbReference type="PROSITE" id="PS50404">
    <property type="entry name" value="GST_NTER"/>
    <property type="match status" value="1"/>
</dbReference>
<dbReference type="InterPro" id="IPR036282">
    <property type="entry name" value="Glutathione-S-Trfase_C_sf"/>
</dbReference>
<comment type="catalytic activity">
    <reaction evidence="4">
        <text>RX + glutathione = an S-substituted glutathione + a halide anion + H(+)</text>
        <dbReference type="Rhea" id="RHEA:16437"/>
        <dbReference type="ChEBI" id="CHEBI:15378"/>
        <dbReference type="ChEBI" id="CHEBI:16042"/>
        <dbReference type="ChEBI" id="CHEBI:17792"/>
        <dbReference type="ChEBI" id="CHEBI:57925"/>
        <dbReference type="ChEBI" id="CHEBI:90779"/>
        <dbReference type="EC" id="2.5.1.18"/>
    </reaction>
</comment>
<evidence type="ECO:0000259" key="6">
    <source>
        <dbReference type="PROSITE" id="PS50404"/>
    </source>
</evidence>